<feature type="domain" description="Nephrocystin 3-like N-terminal" evidence="2">
    <location>
        <begin position="6"/>
        <end position="63"/>
    </location>
</feature>
<dbReference type="Pfam" id="PF24883">
    <property type="entry name" value="NPHP3_N"/>
    <property type="match status" value="1"/>
</dbReference>
<keyword evidence="1" id="KW-0677">Repeat</keyword>
<comment type="caution">
    <text evidence="3">The sequence shown here is derived from an EMBL/GenBank/DDBJ whole genome shotgun (WGS) entry which is preliminary data.</text>
</comment>
<protein>
    <recommendedName>
        <fullName evidence="2">Nephrocystin 3-like N-terminal domain-containing protein</fullName>
    </recommendedName>
</protein>
<dbReference type="AlphaFoldDB" id="A0AAD4GQV1"/>
<sequence length="197" mass="22151">MATLKHLISIAVEELESRRLVCYIDALDECDEDQVRDMVFFFEQLGDFAVSRQVQLLICFSSRHYPHVTIENKTELILEDHGGHERDISNYIHSELKENCAKLLEEGINMGFTLSSPSERHVHPLPAAVVLGNEEAAVVLLKVDASVHRLVNQRCVDDRRLLSVASQKGLETPGHLLSTSCRDETAARWRGKYGGKG</sequence>
<dbReference type="InterPro" id="IPR056884">
    <property type="entry name" value="NPHP3-like_N"/>
</dbReference>
<proteinExistence type="predicted"/>
<evidence type="ECO:0000313" key="3">
    <source>
        <dbReference type="EMBL" id="KAF9886739.1"/>
    </source>
</evidence>
<evidence type="ECO:0000313" key="4">
    <source>
        <dbReference type="Proteomes" id="UP001194746"/>
    </source>
</evidence>
<reference evidence="3" key="2">
    <citation type="submission" date="2020-02" db="EMBL/GenBank/DDBJ databases">
        <authorList>
            <person name="Gilchrist C.L.M."/>
            <person name="Chooi Y.-H."/>
        </authorList>
    </citation>
    <scope>NUCLEOTIDE SEQUENCE</scope>
    <source>
        <strain evidence="3">MST-FP2251</strain>
    </source>
</reference>
<organism evidence="3 4">
    <name type="scientific">Aspergillus nanangensis</name>
    <dbReference type="NCBI Taxonomy" id="2582783"/>
    <lineage>
        <taxon>Eukaryota</taxon>
        <taxon>Fungi</taxon>
        <taxon>Dikarya</taxon>
        <taxon>Ascomycota</taxon>
        <taxon>Pezizomycotina</taxon>
        <taxon>Eurotiomycetes</taxon>
        <taxon>Eurotiomycetidae</taxon>
        <taxon>Eurotiales</taxon>
        <taxon>Aspergillaceae</taxon>
        <taxon>Aspergillus</taxon>
        <taxon>Aspergillus subgen. Circumdati</taxon>
    </lineage>
</organism>
<gene>
    <name evidence="3" type="ORF">FE257_011116</name>
</gene>
<dbReference type="Proteomes" id="UP001194746">
    <property type="component" value="Unassembled WGS sequence"/>
</dbReference>
<keyword evidence="4" id="KW-1185">Reference proteome</keyword>
<reference evidence="3" key="1">
    <citation type="journal article" date="2019" name="Beilstein J. Org. Chem.">
        <title>Nanangenines: drimane sesquiterpenoids as the dominant metabolite cohort of a novel Australian fungus, Aspergillus nanangensis.</title>
        <authorList>
            <person name="Lacey H.J."/>
            <person name="Gilchrist C.L.M."/>
            <person name="Crombie A."/>
            <person name="Kalaitzis J.A."/>
            <person name="Vuong D."/>
            <person name="Rutledge P.J."/>
            <person name="Turner P."/>
            <person name="Pitt J.I."/>
            <person name="Lacey E."/>
            <person name="Chooi Y.H."/>
            <person name="Piggott A.M."/>
        </authorList>
    </citation>
    <scope>NUCLEOTIDE SEQUENCE</scope>
    <source>
        <strain evidence="3">MST-FP2251</strain>
    </source>
</reference>
<accession>A0AAD4GQV1</accession>
<dbReference type="EMBL" id="VCAU01000072">
    <property type="protein sequence ID" value="KAF9886739.1"/>
    <property type="molecule type" value="Genomic_DNA"/>
</dbReference>
<name>A0AAD4GQV1_ASPNN</name>
<evidence type="ECO:0000256" key="1">
    <source>
        <dbReference type="ARBA" id="ARBA00022737"/>
    </source>
</evidence>
<evidence type="ECO:0000259" key="2">
    <source>
        <dbReference type="Pfam" id="PF24883"/>
    </source>
</evidence>